<gene>
    <name evidence="12" type="primary">LOC113702436</name>
</gene>
<feature type="domain" description="Rhamnogalacturonan lyase" evidence="9">
    <location>
        <begin position="478"/>
        <end position="666"/>
    </location>
</feature>
<dbReference type="InterPro" id="IPR029411">
    <property type="entry name" value="RG-lyase_III"/>
</dbReference>
<dbReference type="InterPro" id="IPR008979">
    <property type="entry name" value="Galactose-bd-like_sf"/>
</dbReference>
<evidence type="ECO:0000256" key="3">
    <source>
        <dbReference type="ARBA" id="ARBA00010418"/>
    </source>
</evidence>
<protein>
    <recommendedName>
        <fullName evidence="4">rhamnogalacturonan endolyase</fullName>
        <ecNumber evidence="4">4.2.2.23</ecNumber>
    </recommendedName>
</protein>
<evidence type="ECO:0000256" key="2">
    <source>
        <dbReference type="ARBA" id="ARBA00004613"/>
    </source>
</evidence>
<sequence length="671" mass="76404">MEKANWKRHSHLALFLWFLVSSRSVYARASRLRNVKELKSSPPLNLDVQQGYVVMDNGLVRVTLSNPAGIVTEIKYEGVDNALDYSQRESRRGYWDIVWQRPGQADIFTIIEGTSFKVMAQNENQIEVSFKMIYDAAHDQSGSALPLNIDKRFVMLRGQPGFYSYAIFERSNGWPGVDISELRIALKLDHRRFNYMAVADNIQRVMPTASDRTNGQPLAYPEAVFLTNPTNLTFKGQVDDKYEYSKDNKDNHVHGWITSDSQVGFWMIIPSYEFKTGGPIKRELTSHVGPTTLAAFHSRHYAGATLKGLKFVDGEPWKKVFGPVFVYLNSNSDSPTSFSLWEDAKHQSVKEARKWPYDFPASDDYPHATQRATVRGHLKVHDRYLERSPFPAKSAYVGLAPPGAPGSWQLNAKGYQFWTQTDDCGHFTIRGIRPGKYNLYAWVPGIMGDYKSDLDINLRPGEYKLGEFVFTPPRNDPTIWEIGIPDRTAAEFYVPDGNPQLENPLFINHPEKYRQYGLWERYTDLYPDHDLVFRVGVSDYRKDWFFAHVTRRSEDNSRLPTTWQISFDLRQVLPKAIYTLQLALASSAGAEVQVRVNDPNASSPQFSTGLIGKDNAIARHGIHGLYQLFSVNIPGNRLVSGTNTIFLRQSRGGYIFSGVMYDYLRLEGPAV</sequence>
<dbReference type="InterPro" id="IPR029413">
    <property type="entry name" value="RG-lyase_II"/>
</dbReference>
<evidence type="ECO:0000256" key="8">
    <source>
        <dbReference type="SAM" id="SignalP"/>
    </source>
</evidence>
<dbReference type="CDD" id="cd10316">
    <property type="entry name" value="RGL4_M"/>
    <property type="match status" value="1"/>
</dbReference>
<evidence type="ECO:0000256" key="4">
    <source>
        <dbReference type="ARBA" id="ARBA00012437"/>
    </source>
</evidence>
<reference evidence="11" key="1">
    <citation type="journal article" date="2025" name="Foods">
        <title>Unveiling the Microbial Signatures of Arabica Coffee Cherries: Insights into Ripeness Specific Diversity, Functional Traits, and Implications for Quality and Safety.</title>
        <authorList>
            <consortium name="RefSeq"/>
            <person name="Tenea G.N."/>
            <person name="Cifuentes V."/>
            <person name="Reyes P."/>
            <person name="Cevallos-Vallejos M."/>
        </authorList>
    </citation>
    <scope>NUCLEOTIDE SEQUENCE [LARGE SCALE GENOMIC DNA]</scope>
</reference>
<evidence type="ECO:0000259" key="9">
    <source>
        <dbReference type="Pfam" id="PF14683"/>
    </source>
</evidence>
<comment type="catalytic activity">
    <reaction evidence="1">
        <text>Endotype eliminative cleavage of L-alpha-rhamnopyranosyl-(1-&gt;4)-alpha-D-galactopyranosyluronic acid bonds of rhamnogalacturonan I domains in ramified hairy regions of pectin leaving L-rhamnopyranose at the reducing end and 4-deoxy-4,5-unsaturated D-galactopyranosyluronic acid at the non-reducing end.</text>
        <dbReference type="EC" id="4.2.2.23"/>
    </reaction>
</comment>
<evidence type="ECO:0000313" key="12">
    <source>
        <dbReference type="RefSeq" id="XP_027079451.1"/>
    </source>
</evidence>
<dbReference type="Gene3D" id="2.60.120.260">
    <property type="entry name" value="Galactose-binding domain-like"/>
    <property type="match status" value="1"/>
</dbReference>
<comment type="subcellular location">
    <subcellularLocation>
        <location evidence="2">Secreted</location>
    </subcellularLocation>
</comment>
<keyword evidence="6 8" id="KW-0732">Signal</keyword>
<reference evidence="12" key="2">
    <citation type="submission" date="2025-08" db="UniProtKB">
        <authorList>
            <consortium name="RefSeq"/>
        </authorList>
    </citation>
    <scope>IDENTIFICATION</scope>
    <source>
        <tissue evidence="12">Leaves</tissue>
    </source>
</reference>
<dbReference type="Gene3D" id="2.60.40.1120">
    <property type="entry name" value="Carboxypeptidase-like, regulatory domain"/>
    <property type="match status" value="1"/>
</dbReference>
<evidence type="ECO:0000259" key="10">
    <source>
        <dbReference type="Pfam" id="PF14686"/>
    </source>
</evidence>
<dbReference type="EC" id="4.2.2.23" evidence="4"/>
<organism evidence="11 12">
    <name type="scientific">Coffea arabica</name>
    <name type="common">Arabian coffee</name>
    <dbReference type="NCBI Taxonomy" id="13443"/>
    <lineage>
        <taxon>Eukaryota</taxon>
        <taxon>Viridiplantae</taxon>
        <taxon>Streptophyta</taxon>
        <taxon>Embryophyta</taxon>
        <taxon>Tracheophyta</taxon>
        <taxon>Spermatophyta</taxon>
        <taxon>Magnoliopsida</taxon>
        <taxon>eudicotyledons</taxon>
        <taxon>Gunneridae</taxon>
        <taxon>Pentapetalae</taxon>
        <taxon>asterids</taxon>
        <taxon>lamiids</taxon>
        <taxon>Gentianales</taxon>
        <taxon>Rubiaceae</taxon>
        <taxon>Ixoroideae</taxon>
        <taxon>Gardenieae complex</taxon>
        <taxon>Bertiereae - Coffeeae clade</taxon>
        <taxon>Coffeeae</taxon>
        <taxon>Coffea</taxon>
    </lineage>
</organism>
<dbReference type="OrthoDB" id="2130367at2759"/>
<dbReference type="InterPro" id="IPR014718">
    <property type="entry name" value="GH-type_carb-bd"/>
</dbReference>
<dbReference type="Gene3D" id="2.70.98.10">
    <property type="match status" value="1"/>
</dbReference>
<evidence type="ECO:0000256" key="7">
    <source>
        <dbReference type="ARBA" id="ARBA00023239"/>
    </source>
</evidence>
<dbReference type="PANTHER" id="PTHR32018:SF18">
    <property type="entry name" value="RHAMNOGALACTURONAN ENDOLYASE"/>
    <property type="match status" value="1"/>
</dbReference>
<dbReference type="GO" id="GO:0005975">
    <property type="term" value="P:carbohydrate metabolic process"/>
    <property type="evidence" value="ECO:0007669"/>
    <property type="project" value="InterPro"/>
</dbReference>
<dbReference type="Proteomes" id="UP001652660">
    <property type="component" value="Chromosome 7e"/>
</dbReference>
<name>A0A6P6TED1_COFAR</name>
<evidence type="ECO:0000256" key="1">
    <source>
        <dbReference type="ARBA" id="ARBA00001324"/>
    </source>
</evidence>
<dbReference type="GO" id="GO:0030246">
    <property type="term" value="F:carbohydrate binding"/>
    <property type="evidence" value="ECO:0007669"/>
    <property type="project" value="InterPro"/>
</dbReference>
<dbReference type="Pfam" id="PF14683">
    <property type="entry name" value="CBM-like"/>
    <property type="match status" value="1"/>
</dbReference>
<keyword evidence="11" id="KW-1185">Reference proteome</keyword>
<dbReference type="InterPro" id="IPR051850">
    <property type="entry name" value="Polysacch_Lyase_4"/>
</dbReference>
<dbReference type="GeneID" id="113702436"/>
<dbReference type="SUPFAM" id="SSF49785">
    <property type="entry name" value="Galactose-binding domain-like"/>
    <property type="match status" value="1"/>
</dbReference>
<feature type="domain" description="Rhamnogalacturonan lyase" evidence="10">
    <location>
        <begin position="393"/>
        <end position="461"/>
    </location>
</feature>
<dbReference type="InterPro" id="IPR011013">
    <property type="entry name" value="Gal_mutarotase_sf_dom"/>
</dbReference>
<evidence type="ECO:0000256" key="6">
    <source>
        <dbReference type="ARBA" id="ARBA00022729"/>
    </source>
</evidence>
<dbReference type="AlphaFoldDB" id="A0A6P6TED1"/>
<dbReference type="InterPro" id="IPR013784">
    <property type="entry name" value="Carb-bd-like_fold"/>
</dbReference>
<evidence type="ECO:0000256" key="5">
    <source>
        <dbReference type="ARBA" id="ARBA00022525"/>
    </source>
</evidence>
<dbReference type="SUPFAM" id="SSF74650">
    <property type="entry name" value="Galactose mutarotase-like"/>
    <property type="match status" value="1"/>
</dbReference>
<keyword evidence="7" id="KW-0456">Lyase</keyword>
<accession>A0A6P6TED1</accession>
<dbReference type="PANTHER" id="PTHR32018">
    <property type="entry name" value="RHAMNOGALACTURONATE LYASE FAMILY PROTEIN"/>
    <property type="match status" value="1"/>
</dbReference>
<keyword evidence="5" id="KW-0964">Secreted</keyword>
<dbReference type="RefSeq" id="XP_027079451.1">
    <property type="nucleotide sequence ID" value="XM_027223650.2"/>
</dbReference>
<evidence type="ECO:0000313" key="11">
    <source>
        <dbReference type="Proteomes" id="UP001652660"/>
    </source>
</evidence>
<dbReference type="CDD" id="cd10317">
    <property type="entry name" value="RGL4_C"/>
    <property type="match status" value="1"/>
</dbReference>
<dbReference type="SUPFAM" id="SSF49452">
    <property type="entry name" value="Starch-binding domain-like"/>
    <property type="match status" value="1"/>
</dbReference>
<dbReference type="CDD" id="cd10320">
    <property type="entry name" value="RGL4_N"/>
    <property type="match status" value="1"/>
</dbReference>
<comment type="similarity">
    <text evidence="3">Belongs to the polysaccharide lyase 4 family.</text>
</comment>
<feature type="signal peptide" evidence="8">
    <location>
        <begin position="1"/>
        <end position="27"/>
    </location>
</feature>
<dbReference type="GO" id="GO:0102210">
    <property type="term" value="F:rhamnogalacturonan endolyase activity"/>
    <property type="evidence" value="ECO:0007669"/>
    <property type="project" value="UniProtKB-EC"/>
</dbReference>
<proteinExistence type="inferred from homology"/>
<feature type="chain" id="PRO_5044650619" description="rhamnogalacturonan endolyase" evidence="8">
    <location>
        <begin position="28"/>
        <end position="671"/>
    </location>
</feature>
<dbReference type="GO" id="GO:0005576">
    <property type="term" value="C:extracellular region"/>
    <property type="evidence" value="ECO:0007669"/>
    <property type="project" value="UniProtKB-SubCell"/>
</dbReference>
<dbReference type="Pfam" id="PF14686">
    <property type="entry name" value="fn3_3"/>
    <property type="match status" value="1"/>
</dbReference>
<dbReference type="Pfam" id="PF06045">
    <property type="entry name" value="Rhamnogal_lyase"/>
    <property type="match status" value="1"/>
</dbReference>
<dbReference type="InterPro" id="IPR010325">
    <property type="entry name" value="Rhamnogal_lyase"/>
</dbReference>